<dbReference type="PANTHER" id="PTHR45023:SF4">
    <property type="entry name" value="GLYCINE-RICH PROTEIN-RELATED"/>
    <property type="match status" value="1"/>
</dbReference>
<organism evidence="2 3">
    <name type="scientific">Puccinia coronata f. sp. avenae</name>
    <dbReference type="NCBI Taxonomy" id="200324"/>
    <lineage>
        <taxon>Eukaryota</taxon>
        <taxon>Fungi</taxon>
        <taxon>Dikarya</taxon>
        <taxon>Basidiomycota</taxon>
        <taxon>Pucciniomycotina</taxon>
        <taxon>Pucciniomycetes</taxon>
        <taxon>Pucciniales</taxon>
        <taxon>Pucciniaceae</taxon>
        <taxon>Puccinia</taxon>
    </lineage>
</organism>
<protein>
    <submittedName>
        <fullName evidence="2">Uncharacterized protein</fullName>
    </submittedName>
</protein>
<keyword evidence="3" id="KW-1185">Reference proteome</keyword>
<gene>
    <name evidence="2" type="ORF">PCANC_22393</name>
</gene>
<evidence type="ECO:0000313" key="2">
    <source>
        <dbReference type="EMBL" id="PLW26039.1"/>
    </source>
</evidence>
<accession>A0A2N5TKM1</accession>
<name>A0A2N5TKM1_9BASI</name>
<evidence type="ECO:0000313" key="3">
    <source>
        <dbReference type="Proteomes" id="UP000235388"/>
    </source>
</evidence>
<comment type="caution">
    <text evidence="2">The sequence shown here is derived from an EMBL/GenBank/DDBJ whole genome shotgun (WGS) entry which is preliminary data.</text>
</comment>
<evidence type="ECO:0000256" key="1">
    <source>
        <dbReference type="SAM" id="MobiDB-lite"/>
    </source>
</evidence>
<dbReference type="OrthoDB" id="129446at2759"/>
<feature type="compositionally biased region" description="Polar residues" evidence="1">
    <location>
        <begin position="46"/>
        <end position="77"/>
    </location>
</feature>
<dbReference type="EMBL" id="PGCJ01000568">
    <property type="protein sequence ID" value="PLW26039.1"/>
    <property type="molecule type" value="Genomic_DNA"/>
</dbReference>
<dbReference type="PANTHER" id="PTHR45023">
    <property type="match status" value="1"/>
</dbReference>
<sequence length="384" mass="43483">MPCQSMPESLGQSLFFRVLRASTLVYVNPLNLAKLILRSTHHPSAVPQQHSTMATQPDPNTTPSSQANTPENTNSTQQKKKRATNWLPHKEEQLAISWLRISKRPEFATNQTGEMFYQQVAENFNTHSTVHHRDAAQIKTRWTSLNTATLKFSAIYNALERNPPSGTSPEDWLITAKTAYQDQTKGTPFNSLSAWTKLHYSAKWRPDPNTSSTPASSVDPLSNKINSDDDIVKRTLTGICTPSAWWANSIAHPIGQKAAKKRRLDGLFNDTALWQAGDFACISRDRLLLLNKGNNILEQANVISSGRLTVEEKKYLLDKKRFLLDEQNHLLEEKKFLGKEEACQSQSQVSNLKMLRKPEDLDNEATKEVLMKMKARILKKWCDN</sequence>
<proteinExistence type="predicted"/>
<dbReference type="Proteomes" id="UP000235388">
    <property type="component" value="Unassembled WGS sequence"/>
</dbReference>
<feature type="region of interest" description="Disordered" evidence="1">
    <location>
        <begin position="44"/>
        <end position="87"/>
    </location>
</feature>
<reference evidence="2 3" key="1">
    <citation type="submission" date="2017-11" db="EMBL/GenBank/DDBJ databases">
        <title>De novo assembly and phasing of dikaryotic genomes from two isolates of Puccinia coronata f. sp. avenae, the causal agent of oat crown rust.</title>
        <authorList>
            <person name="Miller M.E."/>
            <person name="Zhang Y."/>
            <person name="Omidvar V."/>
            <person name="Sperschneider J."/>
            <person name="Schwessinger B."/>
            <person name="Raley C."/>
            <person name="Palmer J.M."/>
            <person name="Garnica D."/>
            <person name="Upadhyaya N."/>
            <person name="Rathjen J."/>
            <person name="Taylor J.M."/>
            <person name="Park R.F."/>
            <person name="Dodds P.N."/>
            <person name="Hirsch C.D."/>
            <person name="Kianian S.F."/>
            <person name="Figueroa M."/>
        </authorList>
    </citation>
    <scope>NUCLEOTIDE SEQUENCE [LARGE SCALE GENOMIC DNA]</scope>
    <source>
        <strain evidence="2">12NC29</strain>
    </source>
</reference>
<dbReference type="STRING" id="200324.A0A2N5TKM1"/>
<dbReference type="AlphaFoldDB" id="A0A2N5TKM1"/>